<sequence length="291" mass="31589">MVARHKFMCSPDGTRLLFCEYCGYAPPQGQQADADHIECPTGDVVQAAPAHEPFDILHQVLFAPWRSSSRYLHLGQDLLHVPDGSAPFAANILPAPSVSPSTTALIDIGAHFKRVRNVEVTQGILEDRPDVHIVIFYDEASSPPRALVRHSGDVDDRPLPVTDAATIQSLMGHSPIDTTAAFTYYVRVSCAFLTTQTVPFVAFAGVAGLTARLLHARRAQFQQESKQNLQSVFQKVDGVVRAVPSAVGGDDDADDAAPPLFRGSQVETFHDLAVHEDAVLTMRQLLVATLC</sequence>
<organism evidence="1 2">
    <name type="scientific">Plasmodiophora brassicae</name>
    <name type="common">Clubroot disease agent</name>
    <dbReference type="NCBI Taxonomy" id="37360"/>
    <lineage>
        <taxon>Eukaryota</taxon>
        <taxon>Sar</taxon>
        <taxon>Rhizaria</taxon>
        <taxon>Endomyxa</taxon>
        <taxon>Phytomyxea</taxon>
        <taxon>Plasmodiophorida</taxon>
        <taxon>Plasmodiophoridae</taxon>
        <taxon>Plasmodiophora</taxon>
    </lineage>
</organism>
<keyword evidence="1" id="KW-0496">Mitochondrion</keyword>
<dbReference type="EMBL" id="OVEO01000020">
    <property type="protein sequence ID" value="SPR02028.1"/>
    <property type="molecule type" value="Genomic_DNA"/>
</dbReference>
<dbReference type="AlphaFoldDB" id="A0A3P3YP85"/>
<dbReference type="Proteomes" id="UP000290189">
    <property type="component" value="Unassembled WGS sequence"/>
</dbReference>
<gene>
    <name evidence="1" type="ORF">PLBR_LOCUS9243</name>
</gene>
<protein>
    <submittedName>
        <fullName evidence="1">Uncharacterized protein</fullName>
    </submittedName>
</protein>
<evidence type="ECO:0000313" key="1">
    <source>
        <dbReference type="EMBL" id="SPR02028.1"/>
    </source>
</evidence>
<reference evidence="1 2" key="1">
    <citation type="submission" date="2018-03" db="EMBL/GenBank/DDBJ databases">
        <authorList>
            <person name="Fogelqvist J."/>
        </authorList>
    </citation>
    <scope>NUCLEOTIDE SEQUENCE [LARGE SCALE GENOMIC DNA]</scope>
</reference>
<evidence type="ECO:0000313" key="2">
    <source>
        <dbReference type="Proteomes" id="UP000290189"/>
    </source>
</evidence>
<geneLocation type="mitochondrion" evidence="1"/>
<name>A0A3P3YP85_PLABS</name>
<proteinExistence type="predicted"/>
<accession>A0A3P3YP85</accession>